<reference evidence="9 10" key="1">
    <citation type="submission" date="2024-08" db="EMBL/GenBank/DDBJ databases">
        <title>The draft genome of Apodemus speciosus.</title>
        <authorList>
            <person name="Nabeshima K."/>
            <person name="Suzuki S."/>
            <person name="Onuma M."/>
        </authorList>
    </citation>
    <scope>NUCLEOTIDE SEQUENCE [LARGE SCALE GENOMIC DNA]</scope>
    <source>
        <strain evidence="9">IB14-021</strain>
    </source>
</reference>
<dbReference type="InterPro" id="IPR016024">
    <property type="entry name" value="ARM-type_fold"/>
</dbReference>
<keyword evidence="10" id="KW-1185">Reference proteome</keyword>
<dbReference type="Proteomes" id="UP001623349">
    <property type="component" value="Unassembled WGS sequence"/>
</dbReference>
<feature type="region of interest" description="Disordered" evidence="6">
    <location>
        <begin position="1592"/>
        <end position="1702"/>
    </location>
</feature>
<dbReference type="EMBL" id="BAAFST010000007">
    <property type="protein sequence ID" value="GAB1292820.1"/>
    <property type="molecule type" value="Genomic_DNA"/>
</dbReference>
<evidence type="ECO:0000313" key="9">
    <source>
        <dbReference type="EMBL" id="GAB1292820.1"/>
    </source>
</evidence>
<feature type="compositionally biased region" description="Low complexity" evidence="6">
    <location>
        <begin position="1814"/>
        <end position="1830"/>
    </location>
</feature>
<dbReference type="InterPro" id="IPR046773">
    <property type="entry name" value="DOCKER_Lobe_C"/>
</dbReference>
<dbReference type="SUPFAM" id="SSF48371">
    <property type="entry name" value="ARM repeat"/>
    <property type="match status" value="1"/>
</dbReference>
<gene>
    <name evidence="9" type="ORF">APTSU1_000805100</name>
</gene>
<dbReference type="InterPro" id="IPR047026">
    <property type="entry name" value="DOCK1_C2"/>
</dbReference>
<evidence type="ECO:0000259" key="7">
    <source>
        <dbReference type="PROSITE" id="PS51650"/>
    </source>
</evidence>
<organism evidence="9 10">
    <name type="scientific">Apodemus speciosus</name>
    <name type="common">Large Japanese field mouse</name>
    <dbReference type="NCBI Taxonomy" id="105296"/>
    <lineage>
        <taxon>Eukaryota</taxon>
        <taxon>Metazoa</taxon>
        <taxon>Chordata</taxon>
        <taxon>Craniata</taxon>
        <taxon>Vertebrata</taxon>
        <taxon>Euteleostomi</taxon>
        <taxon>Mammalia</taxon>
        <taxon>Eutheria</taxon>
        <taxon>Euarchontoglires</taxon>
        <taxon>Glires</taxon>
        <taxon>Rodentia</taxon>
        <taxon>Myomorpha</taxon>
        <taxon>Muroidea</taxon>
        <taxon>Muridae</taxon>
        <taxon>Murinae</taxon>
        <taxon>Apodemus</taxon>
    </lineage>
</organism>
<dbReference type="InterPro" id="IPR027357">
    <property type="entry name" value="DOCKER_dom"/>
</dbReference>
<feature type="domain" description="DOCKER" evidence="8">
    <location>
        <begin position="1187"/>
        <end position="1594"/>
    </location>
</feature>
<name>A0ABQ0F142_APOSI</name>
<comment type="caution">
    <text evidence="9">The sequence shown here is derived from an EMBL/GenBank/DDBJ whole genome shotgun (WGS) entry which is preliminary data.</text>
</comment>
<dbReference type="InterPro" id="IPR027007">
    <property type="entry name" value="C2_DOCK-type_domain"/>
</dbReference>
<sequence>MTRWYRGYTLRKKSKKGIFPASYIHLKEAIVEGKGQHETVIPGDLPLIQEVTTTLREWSTIWRQLYVQDNREMFRSVRHMIYDLIEWRSQILSGTLPQDELKELKKKVTAKIDYGNRILDLDLVVRDEDGNILDPELTSTISLFRAHEVASKQVEERLQEEKSQKQNMDINRQAKFAATPSLALFVNLKNVVCKIGEDAEVLMSLYDPMESKFISENYLVRWSSSGLPKDIDRLHNLRAVFTDLGSKDLKREKISFVCQIVRVGRMELRDSNTRKLTSGLRRPFGVAVMDVTDIINGKVDDEDKQHFIPFQALALDDAIRHKPLNMSSRFSPRVAGENDFLQTVINKVIAAKEVNHKGQGLWVTLKLLPGDIHQIRKEFPHLVDRTTAVARKTGFPEIIMPGNFQAKKHTIEVYQTSEAVECVKGLVRGPTADEWGDVRNDIYVTLVQGDFDKGSKTTAKNVEVTVSVYDEDGKRLEHVIFPGAGDEAISEYKSVIYYQVKQPRWFETLKVAIPIEDVNRSHLRFTFRHRSSQDSKDKSEKIFALAFVKLMRYDGTTLRDGEHDLIVYKVQKAEDAATYLSLPSTKGELEEKGHSATGKGMQSLGSCTISKDSFQISTLVCSTKLTQNVDLLGLLKWRSNTNLLQQNLRQLMKVDGAFLQDTLDALFNIMMENSESETFDTLVFDALPTQKLTKVLRTYVASAEKPGINEQLYKAIKALEYIFKFIVRSRVLFNQLYENKGEADFVESLLQLFRSINDMMSSMSELTVRVKGAALKYLPTIVNDVKLVFDPKELSKMFTEFILNVPAGLLTVQKLYCLIEIVHSDLFTHHDCREILLPMMTDQLKYHLERQEDLEACCQLLSTILEVLYRKDVGPTQRHVQIIMEKLLRTVNRTVISMGRDSELIKQVGNFVACMTAILRQMEDYHYAHLIKTFGKMRTDVVDFLMETFIMFKNLIGKNVYPFDWVIMNTMQNKVFLRAINQYADMLNKKFLDQANFELQLWNNYFHLAVAFLTQESLQLENFSSAKRAKILNKYGDMRRQIGFEIRDMWYNLGQHKIKFIPEMVGPILEMTLIPETELRKATLPIFFDMMQCEFHSTRSFQMFENEIITKLDHEVEGGRGDEQYKVLFDKILLEHCRKHKYLAKTGETFVKLVVRLMERLLDYRTIMHDENKDNRMSCTVNVLNFYKEIEREEMYIRYLYKLCDLHKECDNYTEAAYTLLLHAKLLKWSEDVCAAHLTQRDGFQATTQGQLKEQLYQEIIHYFDKGKDVGGAIALGKELAEQYETEMFDYEQLSELLKKQAQFYENIVKVIRPKPDYFAVGYYGQGFPSFLRGKVFIYRGKEYERREDFEARLLTQFPNAEKMKTTSPPGDDIKTSPGQYIQCFTVKPKLDLPPKFHRPVSEQIVRVNEVQRFEYSRPIRKGEKNPDNEFANMWIERTIYTTAYKLPGILRWFEVKSVFMVEISPLENAIETMQLTNDKISSMVQQHLDDPGLPINPLSMLLNGIVDPAVMGGFANYEKAFFTDRYLQEHPEAHGQIEKLKDLIAWQIPFLAEGIRIHGDKVTEALRPFHERMEACFKQLKEKVEKQYGVRTMSLQPSGLDDRRGSRPRSMVRSFTMPSSSRPLSVASVSSFSSDSTPSRPGSDGFALEPLLPKKMHSRSQDKLDKDDPDKEKKEKKKEKRNSKHQEIFDKEFKPADSSLQQSEAVILSETISPLRPQRPKSQVINVIGNERRFSVSPASPSSQQTPPPVTPRAKLSFNIQPSLEPNGMMGMDVAEVPPPLPLKGNMADYGNLMENQDLMVSPTSPPPPPPQRATATSTAQQNTTSSPSETTRKQTSVDSGIVQ</sequence>
<evidence type="ECO:0000256" key="1">
    <source>
        <dbReference type="ARBA" id="ARBA00004496"/>
    </source>
</evidence>
<feature type="compositionally biased region" description="Low complexity" evidence="6">
    <location>
        <begin position="1619"/>
        <end position="1644"/>
    </location>
</feature>
<dbReference type="Gene3D" id="2.60.40.150">
    <property type="entry name" value="C2 domain"/>
    <property type="match status" value="1"/>
</dbReference>
<evidence type="ECO:0000256" key="6">
    <source>
        <dbReference type="SAM" id="MobiDB-lite"/>
    </source>
</evidence>
<feature type="compositionally biased region" description="Polar residues" evidence="6">
    <location>
        <begin position="1835"/>
        <end position="1845"/>
    </location>
</feature>
<dbReference type="PROSITE" id="PS51651">
    <property type="entry name" value="DOCKER"/>
    <property type="match status" value="1"/>
</dbReference>
<dbReference type="Gene3D" id="1.20.1270.350">
    <property type="entry name" value="Dedicator of cytokinesis N-terminal subdomain"/>
    <property type="match status" value="1"/>
</dbReference>
<dbReference type="Pfam" id="PF06920">
    <property type="entry name" value="DHR-2_Lobe_A"/>
    <property type="match status" value="1"/>
</dbReference>
<evidence type="ECO:0000256" key="4">
    <source>
        <dbReference type="ARBA" id="ARBA00022658"/>
    </source>
</evidence>
<feature type="domain" description="C2 DOCK-type" evidence="7">
    <location>
        <begin position="439"/>
        <end position="621"/>
    </location>
</feature>
<dbReference type="Pfam" id="PF14429">
    <property type="entry name" value="DOCK-C2"/>
    <property type="match status" value="1"/>
</dbReference>
<comment type="similarity">
    <text evidence="5">Belongs to the DOCK family.</text>
</comment>
<evidence type="ECO:0000256" key="5">
    <source>
        <dbReference type="PROSITE-ProRule" id="PRU00983"/>
    </source>
</evidence>
<dbReference type="CDD" id="cd08694">
    <property type="entry name" value="C2_Dock-A"/>
    <property type="match status" value="1"/>
</dbReference>
<keyword evidence="2" id="KW-0963">Cytoplasm</keyword>
<dbReference type="Pfam" id="PF20421">
    <property type="entry name" value="DHR-2_Lobe_C"/>
    <property type="match status" value="1"/>
</dbReference>
<evidence type="ECO:0000259" key="8">
    <source>
        <dbReference type="PROSITE" id="PS51651"/>
    </source>
</evidence>
<feature type="compositionally biased region" description="Low complexity" evidence="6">
    <location>
        <begin position="1736"/>
        <end position="1746"/>
    </location>
</feature>
<evidence type="ECO:0000313" key="10">
    <source>
        <dbReference type="Proteomes" id="UP001623349"/>
    </source>
</evidence>
<dbReference type="InterPro" id="IPR026791">
    <property type="entry name" value="DOCK"/>
</dbReference>
<dbReference type="InterPro" id="IPR056372">
    <property type="entry name" value="TPR_DOCK"/>
</dbReference>
<dbReference type="InterPro" id="IPR046769">
    <property type="entry name" value="DOCKER_Lobe_A"/>
</dbReference>
<proteinExistence type="inferred from homology"/>
<feature type="compositionally biased region" description="Basic residues" evidence="6">
    <location>
        <begin position="1675"/>
        <end position="1684"/>
    </location>
</feature>
<feature type="region of interest" description="Disordered" evidence="6">
    <location>
        <begin position="1733"/>
        <end position="1845"/>
    </location>
</feature>
<dbReference type="Pfam" id="PF23554">
    <property type="entry name" value="TPR_DOCK"/>
    <property type="match status" value="1"/>
</dbReference>
<dbReference type="InterPro" id="IPR043162">
    <property type="entry name" value="DOCK_C_lobe_C"/>
</dbReference>
<dbReference type="Pfam" id="PF16172">
    <property type="entry name" value="DOCK_N"/>
    <property type="match status" value="1"/>
</dbReference>
<dbReference type="InterPro" id="IPR032376">
    <property type="entry name" value="DOCK_N"/>
</dbReference>
<keyword evidence="4" id="KW-0344">Guanine-nucleotide releasing factor</keyword>
<dbReference type="Gene3D" id="1.25.40.410">
    <property type="match status" value="1"/>
</dbReference>
<dbReference type="InterPro" id="IPR043161">
    <property type="entry name" value="DOCK_C_lobe_A"/>
</dbReference>
<dbReference type="InterPro" id="IPR035892">
    <property type="entry name" value="C2_domain_sf"/>
</dbReference>
<keyword evidence="3" id="KW-0597">Phosphoprotein</keyword>
<dbReference type="PANTHER" id="PTHR45653:SF1">
    <property type="entry name" value="DEDICATOR OF CYTOKINESIS PROTEIN 1"/>
    <property type="match status" value="1"/>
</dbReference>
<dbReference type="InterPro" id="IPR046770">
    <property type="entry name" value="DOCKER_Lobe_B"/>
</dbReference>
<evidence type="ECO:0000256" key="3">
    <source>
        <dbReference type="ARBA" id="ARBA00022553"/>
    </source>
</evidence>
<dbReference type="Pfam" id="PF20422">
    <property type="entry name" value="DHR-2_Lobe_B"/>
    <property type="match status" value="1"/>
</dbReference>
<dbReference type="Gene3D" id="2.30.30.40">
    <property type="entry name" value="SH3 Domains"/>
    <property type="match status" value="1"/>
</dbReference>
<comment type="subcellular location">
    <subcellularLocation>
        <location evidence="1">Cytoplasm</location>
    </subcellularLocation>
</comment>
<accession>A0ABQ0F142</accession>
<feature type="compositionally biased region" description="Basic and acidic residues" evidence="6">
    <location>
        <begin position="1685"/>
        <end position="1696"/>
    </location>
</feature>
<dbReference type="PANTHER" id="PTHR45653">
    <property type="entry name" value="DEDICATOR OF CYTOKINESIS"/>
    <property type="match status" value="1"/>
</dbReference>
<dbReference type="InterPro" id="IPR042455">
    <property type="entry name" value="DOCK_N_sub1"/>
</dbReference>
<feature type="compositionally biased region" description="Basic and acidic residues" evidence="6">
    <location>
        <begin position="1660"/>
        <end position="1674"/>
    </location>
</feature>
<evidence type="ECO:0000256" key="2">
    <source>
        <dbReference type="ARBA" id="ARBA00022490"/>
    </source>
</evidence>
<dbReference type="PROSITE" id="PS51650">
    <property type="entry name" value="C2_DOCK"/>
    <property type="match status" value="1"/>
</dbReference>
<protein>
    <submittedName>
        <fullName evidence="9">Dedicator of cytokinesis protein 1</fullName>
    </submittedName>
</protein>
<dbReference type="Gene3D" id="1.20.58.740">
    <property type="match status" value="1"/>
</dbReference>